<proteinExistence type="inferred from homology"/>
<feature type="disulfide bond" evidence="11">
    <location>
        <begin position="119"/>
        <end position="339"/>
    </location>
</feature>
<evidence type="ECO:0000256" key="3">
    <source>
        <dbReference type="ARBA" id="ARBA00011153"/>
    </source>
</evidence>
<evidence type="ECO:0000256" key="5">
    <source>
        <dbReference type="ARBA" id="ARBA00022684"/>
    </source>
</evidence>
<dbReference type="AlphaFoldDB" id="A0A7S8C2G1"/>
<dbReference type="EC" id="6.3.2.2" evidence="10"/>
<dbReference type="EMBL" id="CP058214">
    <property type="protein sequence ID" value="QPC42143.1"/>
    <property type="molecule type" value="Genomic_DNA"/>
</dbReference>
<dbReference type="PANTHER" id="PTHR34378">
    <property type="entry name" value="GLUTAMATE--CYSTEINE LIGASE, CHLOROPLASTIC"/>
    <property type="match status" value="1"/>
</dbReference>
<sequence>MSSPTPDTLEARRPVESLAQLAAYLDEGCKPPTDWRIGTEHEKFGFLTDTHDPLPYGGPRGVRAMLEGMRDRFGWEPVMEGDSIIGLKSPPTCGGTISLEPGGQFELSGAPLEHLHQTCDEVHTHLAQVREVGEELGIGFLGMGFSPKWTLDETPIMPKGRYKIMRAYMAKKGNLGRDMMFRSCTVQVNLDFRSEADMVRKMRVSLALQPIVTAIFAYSPFTEGRPNGFQSFRSEIWRDTDPDRTGMLPFVFDEGFGFEAYARYALDVPMYFVYRDGTYHDASGQSFRDFMAGKLPALPGERPTIKDWEDHLTTIFPEVRLKRFLEMRGADGGPWRRLCALPAVWVGLLYDDTALDAAWDLVKDWTEEERQRLRDAVPVTALDTPFRSGTVLDIAREIVAISKAGLKARARHDGFGDDEAHFLNAVEEIVETGRTPAQELLDLYHGAWNGDIDRVFTECAY</sequence>
<evidence type="ECO:0000256" key="7">
    <source>
        <dbReference type="ARBA" id="ARBA00022840"/>
    </source>
</evidence>
<evidence type="ECO:0000256" key="1">
    <source>
        <dbReference type="ARBA" id="ARBA00005006"/>
    </source>
</evidence>
<keyword evidence="5" id="KW-0317">Glutathione biosynthesis</keyword>
<dbReference type="PIRSF" id="PIRSF017901">
    <property type="entry name" value="GCL"/>
    <property type="match status" value="1"/>
</dbReference>
<comment type="similarity">
    <text evidence="2">Belongs to the carboxylate-amine ligase family. Glutamate--cysteine ligase type 2 subfamily.</text>
</comment>
<accession>A0A7S8C2G1</accession>
<evidence type="ECO:0000256" key="4">
    <source>
        <dbReference type="ARBA" id="ARBA00022598"/>
    </source>
</evidence>
<comment type="pathway">
    <text evidence="1">Sulfur metabolism; glutathione biosynthesis; glutathione from L-cysteine and L-glutamate: step 1/2.</text>
</comment>
<dbReference type="InterPro" id="IPR035434">
    <property type="entry name" value="GCL_bact_plant"/>
</dbReference>
<evidence type="ECO:0000256" key="10">
    <source>
        <dbReference type="PIRNR" id="PIRNR017901"/>
    </source>
</evidence>
<dbReference type="Proteomes" id="UP000593594">
    <property type="component" value="Chromosome"/>
</dbReference>
<keyword evidence="7 10" id="KW-0067">ATP-binding</keyword>
<keyword evidence="4 10" id="KW-0436">Ligase</keyword>
<protein>
    <recommendedName>
        <fullName evidence="10">Glutamate--cysteine ligase</fullName>
        <ecNumber evidence="10">6.3.2.2</ecNumber>
    </recommendedName>
</protein>
<dbReference type="GO" id="GO:0005524">
    <property type="term" value="F:ATP binding"/>
    <property type="evidence" value="ECO:0007669"/>
    <property type="project" value="UniProtKB-UniRule"/>
</dbReference>
<reference evidence="12 13" key="1">
    <citation type="submission" date="2020-06" db="EMBL/GenBank/DDBJ databases">
        <title>Genome sequence of 2 isolates from Red Sea Mangroves.</title>
        <authorList>
            <person name="Sefrji F."/>
            <person name="Michoud G."/>
            <person name="Merlino G."/>
            <person name="Daffonchio D."/>
        </authorList>
    </citation>
    <scope>NUCLEOTIDE SEQUENCE [LARGE SCALE GENOMIC DNA]</scope>
    <source>
        <strain evidence="12 13">R1DC25</strain>
    </source>
</reference>
<evidence type="ECO:0000256" key="11">
    <source>
        <dbReference type="PIRSR" id="PIRSR017901-50"/>
    </source>
</evidence>
<comment type="subunit">
    <text evidence="3">Homodimer or monomer when oxidized or reduced, respectively.</text>
</comment>
<evidence type="ECO:0000256" key="2">
    <source>
        <dbReference type="ARBA" id="ARBA00010253"/>
    </source>
</evidence>
<dbReference type="RefSeq" id="WP_213163375.1">
    <property type="nucleotide sequence ID" value="NZ_CP058214.1"/>
</dbReference>
<dbReference type="GO" id="GO:0006750">
    <property type="term" value="P:glutathione biosynthetic process"/>
    <property type="evidence" value="ECO:0007669"/>
    <property type="project" value="UniProtKB-UniRule"/>
</dbReference>
<evidence type="ECO:0000256" key="9">
    <source>
        <dbReference type="ARBA" id="ARBA00023157"/>
    </source>
</evidence>
<dbReference type="InterPro" id="IPR011556">
    <property type="entry name" value="Glut_cys_lig_pln_type"/>
</dbReference>
<evidence type="ECO:0000256" key="6">
    <source>
        <dbReference type="ARBA" id="ARBA00022741"/>
    </source>
</evidence>
<keyword evidence="9 11" id="KW-1015">Disulfide bond</keyword>
<keyword evidence="6 10" id="KW-0547">Nucleotide-binding</keyword>
<comment type="function">
    <text evidence="10">Catalyzes the synthesis of gamma-glutamylcysteine (gamma-GC).</text>
</comment>
<dbReference type="Gene3D" id="3.30.590.20">
    <property type="match status" value="1"/>
</dbReference>
<keyword evidence="8" id="KW-0809">Transit peptide</keyword>
<dbReference type="NCBIfam" id="TIGR01436">
    <property type="entry name" value="glu_cys_lig_pln"/>
    <property type="match status" value="1"/>
</dbReference>
<dbReference type="InterPro" id="IPR014746">
    <property type="entry name" value="Gln_synth/guanido_kin_cat_dom"/>
</dbReference>
<comment type="similarity">
    <text evidence="10">Belongs to the glutamate--cysteine ligase type 2 family. EgtA subfamily.</text>
</comment>
<keyword evidence="13" id="KW-1185">Reference proteome</keyword>
<comment type="catalytic activity">
    <reaction evidence="10">
        <text>L-cysteine + L-glutamate + ATP = gamma-L-glutamyl-L-cysteine + ADP + phosphate + H(+)</text>
        <dbReference type="Rhea" id="RHEA:13285"/>
        <dbReference type="ChEBI" id="CHEBI:15378"/>
        <dbReference type="ChEBI" id="CHEBI:29985"/>
        <dbReference type="ChEBI" id="CHEBI:30616"/>
        <dbReference type="ChEBI" id="CHEBI:35235"/>
        <dbReference type="ChEBI" id="CHEBI:43474"/>
        <dbReference type="ChEBI" id="CHEBI:58173"/>
        <dbReference type="ChEBI" id="CHEBI:456216"/>
        <dbReference type="EC" id="6.3.2.2"/>
    </reaction>
</comment>
<dbReference type="KEGG" id="kmn:HW532_05165"/>
<dbReference type="GO" id="GO:0004357">
    <property type="term" value="F:glutamate-cysteine ligase activity"/>
    <property type="evidence" value="ECO:0007669"/>
    <property type="project" value="UniProtKB-UniRule"/>
</dbReference>
<dbReference type="InterPro" id="IPR006336">
    <property type="entry name" value="GCS2"/>
</dbReference>
<dbReference type="PANTHER" id="PTHR34378:SF1">
    <property type="entry name" value="GLUTAMATE--CYSTEINE LIGASE, CHLOROPLASTIC"/>
    <property type="match status" value="1"/>
</dbReference>
<evidence type="ECO:0000313" key="12">
    <source>
        <dbReference type="EMBL" id="QPC42143.1"/>
    </source>
</evidence>
<dbReference type="Pfam" id="PF04107">
    <property type="entry name" value="GCS2"/>
    <property type="match status" value="1"/>
</dbReference>
<organism evidence="12 13">
    <name type="scientific">Kaustia mangrovi</name>
    <dbReference type="NCBI Taxonomy" id="2593653"/>
    <lineage>
        <taxon>Bacteria</taxon>
        <taxon>Pseudomonadati</taxon>
        <taxon>Pseudomonadota</taxon>
        <taxon>Alphaproteobacteria</taxon>
        <taxon>Hyphomicrobiales</taxon>
        <taxon>Parvibaculaceae</taxon>
        <taxon>Kaustia</taxon>
    </lineage>
</organism>
<evidence type="ECO:0000256" key="8">
    <source>
        <dbReference type="ARBA" id="ARBA00022946"/>
    </source>
</evidence>
<evidence type="ECO:0000313" key="13">
    <source>
        <dbReference type="Proteomes" id="UP000593594"/>
    </source>
</evidence>
<name>A0A7S8C2G1_9HYPH</name>
<gene>
    <name evidence="12" type="ORF">HW532_05165</name>
</gene>
<dbReference type="SUPFAM" id="SSF55931">
    <property type="entry name" value="Glutamine synthetase/guanido kinase"/>
    <property type="match status" value="1"/>
</dbReference>